<dbReference type="Gene3D" id="2.130.10.10">
    <property type="entry name" value="YVTN repeat-like/Quinoprotein amine dehydrogenase"/>
    <property type="match status" value="2"/>
</dbReference>
<reference evidence="2 3" key="1">
    <citation type="journal article" date="2020" name="Genomics">
        <title>Complete, high-quality genomes from long-read metagenomic sequencing of two wolf lichen thalli reveals enigmatic genome architecture.</title>
        <authorList>
            <person name="McKenzie S.K."/>
            <person name="Walston R.F."/>
            <person name="Allen J.L."/>
        </authorList>
    </citation>
    <scope>NUCLEOTIDE SEQUENCE [LARGE SCALE GENOMIC DNA]</scope>
    <source>
        <strain evidence="2">WasteWater1</strain>
    </source>
</reference>
<evidence type="ECO:0000256" key="1">
    <source>
        <dbReference type="SAM" id="MobiDB-lite"/>
    </source>
</evidence>
<protein>
    <submittedName>
        <fullName evidence="2">Uncharacterized protein</fullName>
    </submittedName>
</protein>
<dbReference type="InterPro" id="IPR015943">
    <property type="entry name" value="WD40/YVTN_repeat-like_dom_sf"/>
</dbReference>
<dbReference type="AlphaFoldDB" id="A0A8H6C6K1"/>
<dbReference type="SUPFAM" id="SSF69322">
    <property type="entry name" value="Tricorn protease domain 2"/>
    <property type="match status" value="1"/>
</dbReference>
<dbReference type="RefSeq" id="XP_037147370.1">
    <property type="nucleotide sequence ID" value="XM_037297245.1"/>
</dbReference>
<organism evidence="2 3">
    <name type="scientific">Letharia lupina</name>
    <dbReference type="NCBI Taxonomy" id="560253"/>
    <lineage>
        <taxon>Eukaryota</taxon>
        <taxon>Fungi</taxon>
        <taxon>Dikarya</taxon>
        <taxon>Ascomycota</taxon>
        <taxon>Pezizomycotina</taxon>
        <taxon>Lecanoromycetes</taxon>
        <taxon>OSLEUM clade</taxon>
        <taxon>Lecanoromycetidae</taxon>
        <taxon>Lecanorales</taxon>
        <taxon>Lecanorineae</taxon>
        <taxon>Parmeliaceae</taxon>
        <taxon>Letharia</taxon>
    </lineage>
</organism>
<proteinExistence type="predicted"/>
<evidence type="ECO:0000313" key="2">
    <source>
        <dbReference type="EMBL" id="KAF6217935.1"/>
    </source>
</evidence>
<dbReference type="InterPro" id="IPR052778">
    <property type="entry name" value="Centrosome-WD_assoc"/>
</dbReference>
<dbReference type="PANTHER" id="PTHR16220">
    <property type="entry name" value="WD REPEAT PROTEIN 8-RELATED"/>
    <property type="match status" value="1"/>
</dbReference>
<sequence length="585" mass="64732">MIRRRRPRKEEVATSTQDARTDEDKFIQMYLQQKAELDDEQRRHDPDSISSFLLSTQHSVVSPNGVLIATLQQSRLIVSSSRNGEVIRKFPLPQDFVSRCRFLRWCGTNNLAKDATKEQGNGHCEQPGQILLADDDAVRIYNVNDPAWLAVIDKAASNLGRIAEVIFGHTKDEIVVVSDFGVKLTIWSLLTSRGVEIRDPKYLVKCFHHRPRTGHLAILTRPAAQDVLMLLQPKSHDLVKSVEMPTIDAQEVAWSPDGSWLATRDTASIGYKVLIYTADGHLYKTISNSLNGVDISLGVKCMQWSPSAGTLAIGDYNDSITIFSKNNFSPIANLHHPATIILPKAGVWEEQVNALKERSYVAAPQPASPPTSLSLGKSNNPSYGISVIAFNSDGTLVASRNDVVPTTVWIWSLSTGTVIDVLIHHSPVKQIIWHPSQSDLLLIHCAIPEPAIHLWKTTWHAPRILMLPLLRIGGRLEASWLKSLNDESFNLIISSAHQYTTVRISPDGEVIAESVPLEAAALSIDTGADDMFDEGNSLDLSPIKISHSTVEVSGYGDDHSGSGFGFTEEMLDDTFHYRRHVKAVN</sequence>
<dbReference type="GO" id="GO:1990810">
    <property type="term" value="P:microtubule anchoring at mitotic spindle pole body"/>
    <property type="evidence" value="ECO:0007669"/>
    <property type="project" value="TreeGrafter"/>
</dbReference>
<feature type="region of interest" description="Disordered" evidence="1">
    <location>
        <begin position="1"/>
        <end position="20"/>
    </location>
</feature>
<dbReference type="Proteomes" id="UP000593566">
    <property type="component" value="Unassembled WGS sequence"/>
</dbReference>
<dbReference type="GeneID" id="59334748"/>
<dbReference type="PANTHER" id="PTHR16220:SF0">
    <property type="entry name" value="WD REPEAT-CONTAINING PROTEIN WRAP73"/>
    <property type="match status" value="1"/>
</dbReference>
<name>A0A8H6C6K1_9LECA</name>
<comment type="caution">
    <text evidence="2">The sequence shown here is derived from an EMBL/GenBank/DDBJ whole genome shotgun (WGS) entry which is preliminary data.</text>
</comment>
<gene>
    <name evidence="2" type="ORF">HO133_006347</name>
</gene>
<dbReference type="GO" id="GO:0005815">
    <property type="term" value="C:microtubule organizing center"/>
    <property type="evidence" value="ECO:0007669"/>
    <property type="project" value="TreeGrafter"/>
</dbReference>
<dbReference type="GO" id="GO:1990811">
    <property type="term" value="C:MWP complex"/>
    <property type="evidence" value="ECO:0007669"/>
    <property type="project" value="TreeGrafter"/>
</dbReference>
<accession>A0A8H6C6K1</accession>
<evidence type="ECO:0000313" key="3">
    <source>
        <dbReference type="Proteomes" id="UP000593566"/>
    </source>
</evidence>
<keyword evidence="3" id="KW-1185">Reference proteome</keyword>
<dbReference type="EMBL" id="JACCJB010000024">
    <property type="protein sequence ID" value="KAF6217935.1"/>
    <property type="molecule type" value="Genomic_DNA"/>
</dbReference>